<proteinExistence type="predicted"/>
<reference evidence="6" key="1">
    <citation type="submission" date="2021-03" db="EMBL/GenBank/DDBJ databases">
        <title>Ottowia sp. 27C isolated from the cloaca of a Giant Asian pond turtle (Heosemys grandis).</title>
        <authorList>
            <person name="Spergser J."/>
            <person name="Busse H.-J."/>
        </authorList>
    </citation>
    <scope>NUCLEOTIDE SEQUENCE</scope>
    <source>
        <strain evidence="6">27C</strain>
    </source>
</reference>
<sequence length="258" mass="27463">MHAPDASSARSLQAQGIGVAFAGLRALHGVNLALRPGQVLGLIGPNGAGKTTMVNVLTGFQAPTQGQVVLNGQVMNGRGAHTFRRQGIARTFQAGRLFKDLSVLDNLAVTGVALGASRPEAEQQAWHLLERLKLTPLAPRGAGALPYTDERRVAIARALMRSPQYLLLDEPAAGMSEHEASDLAANVRDMARELNCGVLLIEHNVRMVLETCEYIVVLDSGEVIEKGTPEAIRHSAVVRHAYMGTTADVPEEAEAVLG</sequence>
<evidence type="ECO:0000256" key="3">
    <source>
        <dbReference type="ARBA" id="ARBA00022741"/>
    </source>
</evidence>
<dbReference type="Pfam" id="PF00005">
    <property type="entry name" value="ABC_tran"/>
    <property type="match status" value="1"/>
</dbReference>
<dbReference type="SMART" id="SM00382">
    <property type="entry name" value="AAA"/>
    <property type="match status" value="1"/>
</dbReference>
<evidence type="ECO:0000256" key="2">
    <source>
        <dbReference type="ARBA" id="ARBA00022475"/>
    </source>
</evidence>
<keyword evidence="3" id="KW-0547">Nucleotide-binding</keyword>
<dbReference type="PROSITE" id="PS50893">
    <property type="entry name" value="ABC_TRANSPORTER_2"/>
    <property type="match status" value="1"/>
</dbReference>
<accession>A0A975H3N5</accession>
<evidence type="ECO:0000313" key="7">
    <source>
        <dbReference type="Proteomes" id="UP000663903"/>
    </source>
</evidence>
<dbReference type="GO" id="GO:0016887">
    <property type="term" value="F:ATP hydrolysis activity"/>
    <property type="evidence" value="ECO:0007669"/>
    <property type="project" value="InterPro"/>
</dbReference>
<dbReference type="SUPFAM" id="SSF52540">
    <property type="entry name" value="P-loop containing nucleoside triphosphate hydrolases"/>
    <property type="match status" value="1"/>
</dbReference>
<keyword evidence="2" id="KW-1003">Cell membrane</keyword>
<dbReference type="AlphaFoldDB" id="A0A975H3N5"/>
<dbReference type="RefSeq" id="WP_208009890.1">
    <property type="nucleotide sequence ID" value="NZ_CP071796.1"/>
</dbReference>
<protein>
    <submittedName>
        <fullName evidence="6">ABC transporter ATP-binding protein</fullName>
    </submittedName>
</protein>
<dbReference type="Gene3D" id="3.40.50.300">
    <property type="entry name" value="P-loop containing nucleotide triphosphate hydrolases"/>
    <property type="match status" value="1"/>
</dbReference>
<feature type="domain" description="ABC transporter" evidence="5">
    <location>
        <begin position="12"/>
        <end position="245"/>
    </location>
</feature>
<dbReference type="InterPro" id="IPR003593">
    <property type="entry name" value="AAA+_ATPase"/>
</dbReference>
<dbReference type="EMBL" id="CP071796">
    <property type="protein sequence ID" value="QTD46009.1"/>
    <property type="molecule type" value="Genomic_DNA"/>
</dbReference>
<organism evidence="6 7">
    <name type="scientific">Ottowia testudinis</name>
    <dbReference type="NCBI Taxonomy" id="2816950"/>
    <lineage>
        <taxon>Bacteria</taxon>
        <taxon>Pseudomonadati</taxon>
        <taxon>Pseudomonadota</taxon>
        <taxon>Betaproteobacteria</taxon>
        <taxon>Burkholderiales</taxon>
        <taxon>Comamonadaceae</taxon>
        <taxon>Ottowia</taxon>
    </lineage>
</organism>
<evidence type="ECO:0000256" key="1">
    <source>
        <dbReference type="ARBA" id="ARBA00022448"/>
    </source>
</evidence>
<dbReference type="PANTHER" id="PTHR45772">
    <property type="entry name" value="CONSERVED COMPONENT OF ABC TRANSPORTER FOR NATURAL AMINO ACIDS-RELATED"/>
    <property type="match status" value="1"/>
</dbReference>
<dbReference type="InterPro" id="IPR051120">
    <property type="entry name" value="ABC_AA/LPS_Transport"/>
</dbReference>
<dbReference type="GO" id="GO:0005524">
    <property type="term" value="F:ATP binding"/>
    <property type="evidence" value="ECO:0007669"/>
    <property type="project" value="UniProtKB-KW"/>
</dbReference>
<name>A0A975H3N5_9BURK</name>
<keyword evidence="7" id="KW-1185">Reference proteome</keyword>
<gene>
    <name evidence="6" type="ORF">J1M35_03615</name>
</gene>
<evidence type="ECO:0000313" key="6">
    <source>
        <dbReference type="EMBL" id="QTD46009.1"/>
    </source>
</evidence>
<dbReference type="InterPro" id="IPR003439">
    <property type="entry name" value="ABC_transporter-like_ATP-bd"/>
</dbReference>
<keyword evidence="2" id="KW-0472">Membrane</keyword>
<dbReference type="InterPro" id="IPR027417">
    <property type="entry name" value="P-loop_NTPase"/>
</dbReference>
<evidence type="ECO:0000259" key="5">
    <source>
        <dbReference type="PROSITE" id="PS50893"/>
    </source>
</evidence>
<dbReference type="GO" id="GO:0005886">
    <property type="term" value="C:plasma membrane"/>
    <property type="evidence" value="ECO:0007669"/>
    <property type="project" value="TreeGrafter"/>
</dbReference>
<keyword evidence="4 6" id="KW-0067">ATP-binding</keyword>
<dbReference type="PANTHER" id="PTHR45772:SF9">
    <property type="entry name" value="CONSERVED COMPONENT OF ABC TRANSPORTER FOR NATURAL AMINO ACIDS"/>
    <property type="match status" value="1"/>
</dbReference>
<dbReference type="KEGG" id="otd:J1M35_03615"/>
<evidence type="ECO:0000256" key="4">
    <source>
        <dbReference type="ARBA" id="ARBA00022840"/>
    </source>
</evidence>
<dbReference type="Proteomes" id="UP000663903">
    <property type="component" value="Chromosome"/>
</dbReference>
<keyword evidence="1" id="KW-0813">Transport</keyword>